<protein>
    <submittedName>
        <fullName evidence="2">Uncharacterized protein</fullName>
    </submittedName>
</protein>
<keyword evidence="1" id="KW-0732">Signal</keyword>
<gene>
    <name evidence="2" type="ORF">C3K47_08070</name>
</gene>
<feature type="chain" id="PRO_5015471887" evidence="1">
    <location>
        <begin position="31"/>
        <end position="653"/>
    </location>
</feature>
<accession>A0A2S5A388</accession>
<reference evidence="2 3" key="1">
    <citation type="submission" date="2018-01" db="EMBL/GenBank/DDBJ databases">
        <authorList>
            <person name="Gaut B.S."/>
            <person name="Morton B.R."/>
            <person name="Clegg M.T."/>
            <person name="Duvall M.R."/>
        </authorList>
    </citation>
    <scope>NUCLEOTIDE SEQUENCE [LARGE SCALE GENOMIC DNA]</scope>
    <source>
        <strain evidence="2 3">HR-AV</strain>
    </source>
</reference>
<organism evidence="2 3">
    <name type="scientific">Solitalea longa</name>
    <dbReference type="NCBI Taxonomy" id="2079460"/>
    <lineage>
        <taxon>Bacteria</taxon>
        <taxon>Pseudomonadati</taxon>
        <taxon>Bacteroidota</taxon>
        <taxon>Sphingobacteriia</taxon>
        <taxon>Sphingobacteriales</taxon>
        <taxon>Sphingobacteriaceae</taxon>
        <taxon>Solitalea</taxon>
    </lineage>
</organism>
<dbReference type="Proteomes" id="UP000236893">
    <property type="component" value="Unassembled WGS sequence"/>
</dbReference>
<dbReference type="AlphaFoldDB" id="A0A2S5A388"/>
<name>A0A2S5A388_9SPHI</name>
<evidence type="ECO:0000313" key="2">
    <source>
        <dbReference type="EMBL" id="POY37006.1"/>
    </source>
</evidence>
<feature type="signal peptide" evidence="1">
    <location>
        <begin position="1"/>
        <end position="30"/>
    </location>
</feature>
<dbReference type="EMBL" id="PQVF01000005">
    <property type="protein sequence ID" value="POY37006.1"/>
    <property type="molecule type" value="Genomic_DNA"/>
</dbReference>
<comment type="caution">
    <text evidence="2">The sequence shown here is derived from an EMBL/GenBank/DDBJ whole genome shotgun (WGS) entry which is preliminary data.</text>
</comment>
<sequence>MKEKTMNKKLVYSLFSALSALLLCSIIFQACKKDESQDPNVSLALVSSDTEIMPYQFVRFELPEGVTPENINAESVTVTIGNVTANAYPDKEEFAKKIYAYYLMVPELPAGEHKFLINVAGNKTAEVNIKVNSFTKIADPDAYIQARQTAFEQEVASALQQYDALVVAGKISSAKAESLKSFVKSCNESNKAEIAALSAEERKIYVQLIEANKSWLNEFKQIAAQNPATNFYNKSVATNSIRATESEGTYTCEQKRVLANQNQGTPYGDYYNKQAAVCEAEQQAAQVEANKKFTGKMQNAYNAAKEDWKNTNGVFKGSKAFVSTFMKEAGKGMLELAFGEDNLSDPFAAFSMDNLFKGNETSSRVIESSSLYKIQESASDNIFELDKEYNYSAEISFVNASRQNASYLPAITEIVNGIDAYNSAMVDLGQFLPYAPTIEVPVSKSEKVAVAGYTIDQISDARIVLSKNKVGNNDVVKFSLKAPVVQENINFSFRVNYQSGYGTVSKVVQATLHQSIDKILVNASPWKATEYVENGVDQFTMHEYHKWKGCNDIEYINKEQFLEGSYTFALNGTSTSSEKYHEIYFESPQGNCVVNKVDRVQAYNSTFTWSYNSTGSTITYYMNGQVVNTFTVSIQNGALKVTGNGINITMQKK</sequence>
<dbReference type="PROSITE" id="PS51257">
    <property type="entry name" value="PROKAR_LIPOPROTEIN"/>
    <property type="match status" value="1"/>
</dbReference>
<proteinExistence type="predicted"/>
<keyword evidence="3" id="KW-1185">Reference proteome</keyword>
<evidence type="ECO:0000256" key="1">
    <source>
        <dbReference type="SAM" id="SignalP"/>
    </source>
</evidence>
<evidence type="ECO:0000313" key="3">
    <source>
        <dbReference type="Proteomes" id="UP000236893"/>
    </source>
</evidence>